<accession>A0A1J0VJJ1</accession>
<protein>
    <submittedName>
        <fullName evidence="2">SCP-2 family sterol carrier protein</fullName>
    </submittedName>
</protein>
<dbReference type="InterPro" id="IPR003033">
    <property type="entry name" value="SCP2_sterol-bd_dom"/>
</dbReference>
<dbReference type="Gene3D" id="3.30.1050.10">
    <property type="entry name" value="SCP2 sterol-binding domain"/>
    <property type="match status" value="1"/>
</dbReference>
<dbReference type="Pfam" id="PF02036">
    <property type="entry name" value="SCP2"/>
    <property type="match status" value="1"/>
</dbReference>
<evidence type="ECO:0000259" key="1">
    <source>
        <dbReference type="Pfam" id="PF02036"/>
    </source>
</evidence>
<dbReference type="AlphaFoldDB" id="A0A1J0VJJ1"/>
<dbReference type="EMBL" id="CP018139">
    <property type="protein sequence ID" value="APE32181.1"/>
    <property type="molecule type" value="Genomic_DNA"/>
</dbReference>
<dbReference type="RefSeq" id="WP_071946065.1">
    <property type="nucleotide sequence ID" value="NZ_CP018139.1"/>
</dbReference>
<evidence type="ECO:0000313" key="2">
    <source>
        <dbReference type="EMBL" id="APE32181.1"/>
    </source>
</evidence>
<dbReference type="GO" id="GO:0005829">
    <property type="term" value="C:cytosol"/>
    <property type="evidence" value="ECO:0007669"/>
    <property type="project" value="TreeGrafter"/>
</dbReference>
<evidence type="ECO:0000313" key="3">
    <source>
        <dbReference type="Proteomes" id="UP000181985"/>
    </source>
</evidence>
<feature type="domain" description="SCP2" evidence="1">
    <location>
        <begin position="8"/>
        <end position="100"/>
    </location>
</feature>
<dbReference type="KEGG" id="hsi:BOX17_15210"/>
<dbReference type="PANTHER" id="PTHR10094">
    <property type="entry name" value="STEROL CARRIER PROTEIN 2 SCP-2 FAMILY PROTEIN"/>
    <property type="match status" value="1"/>
</dbReference>
<proteinExistence type="predicted"/>
<sequence>MSDATLDKLKRRFDADAASGMREVFQFHFSDAGDHYLVVDDGNLEVHEGEHDDPSVSLSMSSETLRGVMSGEINGMNAFMTGKLKATGNVMLATKLSSLFPGS</sequence>
<keyword evidence="3" id="KW-1185">Reference proteome</keyword>
<dbReference type="OrthoDB" id="9809312at2"/>
<dbReference type="InterPro" id="IPR036527">
    <property type="entry name" value="SCP2_sterol-bd_dom_sf"/>
</dbReference>
<dbReference type="Proteomes" id="UP000181985">
    <property type="component" value="Chromosome"/>
</dbReference>
<gene>
    <name evidence="2" type="ORF">BOX17_15210</name>
</gene>
<organism evidence="2 3">
    <name type="scientific">Halomonas aestuarii</name>
    <dbReference type="NCBI Taxonomy" id="1897729"/>
    <lineage>
        <taxon>Bacteria</taxon>
        <taxon>Pseudomonadati</taxon>
        <taxon>Pseudomonadota</taxon>
        <taxon>Gammaproteobacteria</taxon>
        <taxon>Oceanospirillales</taxon>
        <taxon>Halomonadaceae</taxon>
        <taxon>Halomonas</taxon>
    </lineage>
</organism>
<dbReference type="SUPFAM" id="SSF55718">
    <property type="entry name" value="SCP-like"/>
    <property type="match status" value="1"/>
</dbReference>
<dbReference type="PANTHER" id="PTHR10094:SF25">
    <property type="entry name" value="SCP2 STEROL-BINDING DOMAIN-CONTAINING PROTEIN 1"/>
    <property type="match status" value="1"/>
</dbReference>
<name>A0A1J0VJJ1_9GAMM</name>
<reference evidence="3" key="1">
    <citation type="submission" date="2016-11" db="EMBL/GenBank/DDBJ databases">
        <title>Halolamina sediminis sp. nov., an extremely halophilic archaeon isolated from solar salt.</title>
        <authorList>
            <person name="Koh H.-W."/>
            <person name="Rani S."/>
            <person name="Park S.-J."/>
        </authorList>
    </citation>
    <scope>NUCLEOTIDE SEQUENCE [LARGE SCALE GENOMIC DNA]</scope>
    <source>
        <strain evidence="3">Hb3</strain>
    </source>
</reference>